<dbReference type="InterPro" id="IPR050710">
    <property type="entry name" value="Band7/mec-2_domain"/>
</dbReference>
<dbReference type="Gene3D" id="3.30.479.30">
    <property type="entry name" value="Band 7 domain"/>
    <property type="match status" value="1"/>
</dbReference>
<dbReference type="Pfam" id="PF01145">
    <property type="entry name" value="Band_7"/>
    <property type="match status" value="1"/>
</dbReference>
<protein>
    <recommendedName>
        <fullName evidence="1">Band 7 domain-containing protein</fullName>
    </recommendedName>
</protein>
<keyword evidence="3" id="KW-1185">Reference proteome</keyword>
<dbReference type="OrthoDB" id="2097941at2759"/>
<dbReference type="Proteomes" id="UP000007241">
    <property type="component" value="Unassembled WGS sequence"/>
</dbReference>
<dbReference type="InParanoid" id="F4PAI5"/>
<name>F4PAI5_BATDJ</name>
<proteinExistence type="predicted"/>
<dbReference type="PANTHER" id="PTHR43327:SF10">
    <property type="entry name" value="STOMATIN-LIKE PROTEIN 2, MITOCHONDRIAL"/>
    <property type="match status" value="1"/>
</dbReference>
<dbReference type="RefSeq" id="XP_006681737.1">
    <property type="nucleotide sequence ID" value="XM_006681674.1"/>
</dbReference>
<dbReference type="PANTHER" id="PTHR43327">
    <property type="entry name" value="STOMATIN-LIKE PROTEIN 2, MITOCHONDRIAL"/>
    <property type="match status" value="1"/>
</dbReference>
<organism evidence="2 3">
    <name type="scientific">Batrachochytrium dendrobatidis (strain JAM81 / FGSC 10211)</name>
    <name type="common">Frog chytrid fungus</name>
    <dbReference type="NCBI Taxonomy" id="684364"/>
    <lineage>
        <taxon>Eukaryota</taxon>
        <taxon>Fungi</taxon>
        <taxon>Fungi incertae sedis</taxon>
        <taxon>Chytridiomycota</taxon>
        <taxon>Chytridiomycota incertae sedis</taxon>
        <taxon>Chytridiomycetes</taxon>
        <taxon>Rhizophydiales</taxon>
        <taxon>Rhizophydiales incertae sedis</taxon>
        <taxon>Batrachochytrium</taxon>
    </lineage>
</organism>
<dbReference type="STRING" id="684364.F4PAI5"/>
<dbReference type="InterPro" id="IPR001107">
    <property type="entry name" value="Band_7"/>
</dbReference>
<dbReference type="GO" id="GO:0005886">
    <property type="term" value="C:plasma membrane"/>
    <property type="evidence" value="ECO:0000318"/>
    <property type="project" value="GO_Central"/>
</dbReference>
<dbReference type="GeneID" id="18241387"/>
<evidence type="ECO:0000313" key="3">
    <source>
        <dbReference type="Proteomes" id="UP000007241"/>
    </source>
</evidence>
<dbReference type="EMBL" id="GL882891">
    <property type="protein sequence ID" value="EGF77692.1"/>
    <property type="molecule type" value="Genomic_DNA"/>
</dbReference>
<sequence>MIGAINRSLIGSAARSRLQTRFGHSLIVPYAHIPCTKFENGVPVKQVRELTENEKAWEFWSTSPAFYEIKPSAIFVAHVPKGELWVVERAGSFSRVLSAGAHFFLPLVDKVFAVKSPHTVVSGVMASNVSTKNKANVDVYAVVYFKVTDARKSAYYINPETNKKDSERTLVSITRHILASEVAKLELTGDLTAAHKSTLTQNILSALEQQQSKLGITVSEIEIRGVFEADSKVRDKLRALDPPAPDYSTPGHDLAPDYWAEHLTPPYLKKRCMAAPSSLTLLQLFLSTRFPSFPPSSQACRCSFRRKDCCQVSLESRRIGLITAICFLFSIPSSYDPLCEGFLK</sequence>
<feature type="domain" description="Band 7" evidence="1">
    <location>
        <begin position="72"/>
        <end position="239"/>
    </location>
</feature>
<evidence type="ECO:0000313" key="2">
    <source>
        <dbReference type="EMBL" id="EGF77692.1"/>
    </source>
</evidence>
<evidence type="ECO:0000259" key="1">
    <source>
        <dbReference type="SMART" id="SM00244"/>
    </source>
</evidence>
<reference evidence="2 3" key="1">
    <citation type="submission" date="2009-12" db="EMBL/GenBank/DDBJ databases">
        <title>The draft genome of Batrachochytrium dendrobatidis.</title>
        <authorList>
            <consortium name="US DOE Joint Genome Institute (JGI-PGF)"/>
            <person name="Kuo A."/>
            <person name="Salamov A."/>
            <person name="Schmutz J."/>
            <person name="Lucas S."/>
            <person name="Pitluck S."/>
            <person name="Rosenblum E."/>
            <person name="Stajich J."/>
            <person name="Eisen M."/>
            <person name="Grigoriev I.V."/>
        </authorList>
    </citation>
    <scope>NUCLEOTIDE SEQUENCE [LARGE SCALE GENOMIC DNA]</scope>
    <source>
        <strain evidence="3">JAM81 / FGSC 10211</strain>
    </source>
</reference>
<accession>F4PAI5</accession>
<dbReference type="InterPro" id="IPR036013">
    <property type="entry name" value="Band_7/SPFH_dom_sf"/>
</dbReference>
<dbReference type="SUPFAM" id="SSF117892">
    <property type="entry name" value="Band 7/SPFH domain"/>
    <property type="match status" value="1"/>
</dbReference>
<dbReference type="AlphaFoldDB" id="F4PAI5"/>
<gene>
    <name evidence="2" type="ORF">BATDEDRAFT_37367</name>
</gene>
<dbReference type="SMART" id="SM00244">
    <property type="entry name" value="PHB"/>
    <property type="match status" value="1"/>
</dbReference>
<dbReference type="OMA" id="PPGEQWI"/>
<dbReference type="HOGENOM" id="CLU_806502_0_0_1"/>